<keyword evidence="2" id="KW-1185">Reference proteome</keyword>
<dbReference type="Proteomes" id="UP000799302">
    <property type="component" value="Unassembled WGS sequence"/>
</dbReference>
<reference evidence="1" key="1">
    <citation type="journal article" date="2020" name="Stud. Mycol.">
        <title>101 Dothideomycetes genomes: a test case for predicting lifestyles and emergence of pathogens.</title>
        <authorList>
            <person name="Haridas S."/>
            <person name="Albert R."/>
            <person name="Binder M."/>
            <person name="Bloem J."/>
            <person name="Labutti K."/>
            <person name="Salamov A."/>
            <person name="Andreopoulos B."/>
            <person name="Baker S."/>
            <person name="Barry K."/>
            <person name="Bills G."/>
            <person name="Bluhm B."/>
            <person name="Cannon C."/>
            <person name="Castanera R."/>
            <person name="Culley D."/>
            <person name="Daum C."/>
            <person name="Ezra D."/>
            <person name="Gonzalez J."/>
            <person name="Henrissat B."/>
            <person name="Kuo A."/>
            <person name="Liang C."/>
            <person name="Lipzen A."/>
            <person name="Lutzoni F."/>
            <person name="Magnuson J."/>
            <person name="Mondo S."/>
            <person name="Nolan M."/>
            <person name="Ohm R."/>
            <person name="Pangilinan J."/>
            <person name="Park H.-J."/>
            <person name="Ramirez L."/>
            <person name="Alfaro M."/>
            <person name="Sun H."/>
            <person name="Tritt A."/>
            <person name="Yoshinaga Y."/>
            <person name="Zwiers L.-H."/>
            <person name="Turgeon B."/>
            <person name="Goodwin S."/>
            <person name="Spatafora J."/>
            <person name="Crous P."/>
            <person name="Grigoriev I."/>
        </authorList>
    </citation>
    <scope>NUCLEOTIDE SEQUENCE</scope>
    <source>
        <strain evidence="1">CBS 115976</strain>
    </source>
</reference>
<organism evidence="1 2">
    <name type="scientific">Microthyrium microscopicum</name>
    <dbReference type="NCBI Taxonomy" id="703497"/>
    <lineage>
        <taxon>Eukaryota</taxon>
        <taxon>Fungi</taxon>
        <taxon>Dikarya</taxon>
        <taxon>Ascomycota</taxon>
        <taxon>Pezizomycotina</taxon>
        <taxon>Dothideomycetes</taxon>
        <taxon>Dothideomycetes incertae sedis</taxon>
        <taxon>Microthyriales</taxon>
        <taxon>Microthyriaceae</taxon>
        <taxon>Microthyrium</taxon>
    </lineage>
</organism>
<sequence length="93" mass="10177">MYPRFVSIFASNVASAHLQEVALAALIRATTSQISAPRDPLKAPSDLFFDLLFSSCCVNQFVLFTLDNRFPTKNTSSSLTSPALYVVLLFKGS</sequence>
<evidence type="ECO:0000313" key="2">
    <source>
        <dbReference type="Proteomes" id="UP000799302"/>
    </source>
</evidence>
<evidence type="ECO:0000313" key="1">
    <source>
        <dbReference type="EMBL" id="KAF2670734.1"/>
    </source>
</evidence>
<dbReference type="EMBL" id="MU004233">
    <property type="protein sequence ID" value="KAF2670734.1"/>
    <property type="molecule type" value="Genomic_DNA"/>
</dbReference>
<name>A0A6A6UIM4_9PEZI</name>
<gene>
    <name evidence="1" type="ORF">BT63DRAFT_199988</name>
</gene>
<dbReference type="AlphaFoldDB" id="A0A6A6UIM4"/>
<protein>
    <submittedName>
        <fullName evidence="1">Uncharacterized protein</fullName>
    </submittedName>
</protein>
<accession>A0A6A6UIM4</accession>
<proteinExistence type="predicted"/>